<evidence type="ECO:0000313" key="2">
    <source>
        <dbReference type="Proteomes" id="UP000238479"/>
    </source>
</evidence>
<reference evidence="1 2" key="1">
    <citation type="journal article" date="2018" name="Nat. Genet.">
        <title>The Rosa genome provides new insights in the design of modern roses.</title>
        <authorList>
            <person name="Bendahmane M."/>
        </authorList>
    </citation>
    <scope>NUCLEOTIDE SEQUENCE [LARGE SCALE GENOMIC DNA]</scope>
    <source>
        <strain evidence="2">cv. Old Blush</strain>
    </source>
</reference>
<comment type="caution">
    <text evidence="1">The sequence shown here is derived from an EMBL/GenBank/DDBJ whole genome shotgun (WGS) entry which is preliminary data.</text>
</comment>
<gene>
    <name evidence="1" type="ORF">RchiOBHm_Chr6g0264951</name>
</gene>
<organism evidence="1 2">
    <name type="scientific">Rosa chinensis</name>
    <name type="common">China rose</name>
    <dbReference type="NCBI Taxonomy" id="74649"/>
    <lineage>
        <taxon>Eukaryota</taxon>
        <taxon>Viridiplantae</taxon>
        <taxon>Streptophyta</taxon>
        <taxon>Embryophyta</taxon>
        <taxon>Tracheophyta</taxon>
        <taxon>Spermatophyta</taxon>
        <taxon>Magnoliopsida</taxon>
        <taxon>eudicotyledons</taxon>
        <taxon>Gunneridae</taxon>
        <taxon>Pentapetalae</taxon>
        <taxon>rosids</taxon>
        <taxon>fabids</taxon>
        <taxon>Rosales</taxon>
        <taxon>Rosaceae</taxon>
        <taxon>Rosoideae</taxon>
        <taxon>Rosoideae incertae sedis</taxon>
        <taxon>Rosa</taxon>
    </lineage>
</organism>
<dbReference type="EMBL" id="PDCK01000044">
    <property type="protein sequence ID" value="PRQ23762.1"/>
    <property type="molecule type" value="Genomic_DNA"/>
</dbReference>
<accession>A0A2P6PPD2</accession>
<name>A0A2P6PPD2_ROSCH</name>
<sequence length="49" mass="5552">MQSKAPRMCLRQGFPIPNSDSVGLNVCHLRLNLRRRTVVARFGEQGLID</sequence>
<keyword evidence="2" id="KW-1185">Reference proteome</keyword>
<dbReference type="Proteomes" id="UP000238479">
    <property type="component" value="Chromosome 6"/>
</dbReference>
<dbReference type="AlphaFoldDB" id="A0A2P6PPD2"/>
<proteinExistence type="predicted"/>
<dbReference type="Gramene" id="PRQ23762">
    <property type="protein sequence ID" value="PRQ23762"/>
    <property type="gene ID" value="RchiOBHm_Chr6g0264951"/>
</dbReference>
<protein>
    <submittedName>
        <fullName evidence="1">Uncharacterized protein</fullName>
    </submittedName>
</protein>
<evidence type="ECO:0000313" key="1">
    <source>
        <dbReference type="EMBL" id="PRQ23762.1"/>
    </source>
</evidence>